<sequence length="146" mass="17349">MTKPPVRRCSTLKDVSSYQLERKREKERNSSKPTYLNYLMSRLHIPSKHLVKLEPHQLLLPPLIMNFLQHSLRNPSFWYTNPLSNVHSHSSQSPQLLVLKCQLRQRLDAHKVADFRAQERRDDKIFYASILDYFFDDTILDYLVVP</sequence>
<organism evidence="1 2">
    <name type="scientific">Senna tora</name>
    <dbReference type="NCBI Taxonomy" id="362788"/>
    <lineage>
        <taxon>Eukaryota</taxon>
        <taxon>Viridiplantae</taxon>
        <taxon>Streptophyta</taxon>
        <taxon>Embryophyta</taxon>
        <taxon>Tracheophyta</taxon>
        <taxon>Spermatophyta</taxon>
        <taxon>Magnoliopsida</taxon>
        <taxon>eudicotyledons</taxon>
        <taxon>Gunneridae</taxon>
        <taxon>Pentapetalae</taxon>
        <taxon>rosids</taxon>
        <taxon>fabids</taxon>
        <taxon>Fabales</taxon>
        <taxon>Fabaceae</taxon>
        <taxon>Caesalpinioideae</taxon>
        <taxon>Cassia clade</taxon>
        <taxon>Senna</taxon>
    </lineage>
</organism>
<evidence type="ECO:0000313" key="1">
    <source>
        <dbReference type="EMBL" id="KAF7836907.1"/>
    </source>
</evidence>
<protein>
    <submittedName>
        <fullName evidence="1">CRM-domain containing factor CFM3, chloroplastic/mitochondrial</fullName>
    </submittedName>
</protein>
<accession>A0A834X3F6</accession>
<reference evidence="1" key="1">
    <citation type="submission" date="2020-09" db="EMBL/GenBank/DDBJ databases">
        <title>Genome-Enabled Discovery of Anthraquinone Biosynthesis in Senna tora.</title>
        <authorList>
            <person name="Kang S.-H."/>
            <person name="Pandey R.P."/>
            <person name="Lee C.-M."/>
            <person name="Sim J.-S."/>
            <person name="Jeong J.-T."/>
            <person name="Choi B.-S."/>
            <person name="Jung M."/>
            <person name="Ginzburg D."/>
            <person name="Zhao K."/>
            <person name="Won S.Y."/>
            <person name="Oh T.-J."/>
            <person name="Yu Y."/>
            <person name="Kim N.-H."/>
            <person name="Lee O.R."/>
            <person name="Lee T.-H."/>
            <person name="Bashyal P."/>
            <person name="Kim T.-S."/>
            <person name="Lee W.-H."/>
            <person name="Kawkins C."/>
            <person name="Kim C.-K."/>
            <person name="Kim J.S."/>
            <person name="Ahn B.O."/>
            <person name="Rhee S.Y."/>
            <person name="Sohng J.K."/>
        </authorList>
    </citation>
    <scope>NUCLEOTIDE SEQUENCE</scope>
    <source>
        <tissue evidence="1">Leaf</tissue>
    </source>
</reference>
<name>A0A834X3F6_9FABA</name>
<comment type="caution">
    <text evidence="1">The sequence shown here is derived from an EMBL/GenBank/DDBJ whole genome shotgun (WGS) entry which is preliminary data.</text>
</comment>
<evidence type="ECO:0000313" key="2">
    <source>
        <dbReference type="Proteomes" id="UP000634136"/>
    </source>
</evidence>
<dbReference type="EMBL" id="JAAIUW010000004">
    <property type="protein sequence ID" value="KAF7836907.1"/>
    <property type="molecule type" value="Genomic_DNA"/>
</dbReference>
<gene>
    <name evidence="1" type="ORF">G2W53_011766</name>
</gene>
<dbReference type="AlphaFoldDB" id="A0A834X3F6"/>
<keyword evidence="2" id="KW-1185">Reference proteome</keyword>
<dbReference type="Proteomes" id="UP000634136">
    <property type="component" value="Unassembled WGS sequence"/>
</dbReference>
<proteinExistence type="predicted"/>